<gene>
    <name evidence="3" type="ORF">O181_107202</name>
</gene>
<feature type="compositionally biased region" description="Polar residues" evidence="1">
    <location>
        <begin position="353"/>
        <end position="368"/>
    </location>
</feature>
<feature type="compositionally biased region" description="Basic and acidic residues" evidence="1">
    <location>
        <begin position="305"/>
        <end position="320"/>
    </location>
</feature>
<feature type="compositionally biased region" description="Polar residues" evidence="1">
    <location>
        <begin position="40"/>
        <end position="58"/>
    </location>
</feature>
<evidence type="ECO:0000256" key="1">
    <source>
        <dbReference type="SAM" id="MobiDB-lite"/>
    </source>
</evidence>
<keyword evidence="4" id="KW-1185">Reference proteome</keyword>
<protein>
    <recommendedName>
        <fullName evidence="2">Retrotransposon gag domain-containing protein</fullName>
    </recommendedName>
</protein>
<evidence type="ECO:0000259" key="2">
    <source>
        <dbReference type="Pfam" id="PF03732"/>
    </source>
</evidence>
<evidence type="ECO:0000313" key="3">
    <source>
        <dbReference type="EMBL" id="MBW0567487.1"/>
    </source>
</evidence>
<dbReference type="AlphaFoldDB" id="A0A9Q3PP47"/>
<feature type="region of interest" description="Disordered" evidence="1">
    <location>
        <begin position="349"/>
        <end position="368"/>
    </location>
</feature>
<accession>A0A9Q3PP47</accession>
<dbReference type="Proteomes" id="UP000765509">
    <property type="component" value="Unassembled WGS sequence"/>
</dbReference>
<dbReference type="OrthoDB" id="5151719at2759"/>
<feature type="region of interest" description="Disordered" evidence="1">
    <location>
        <begin position="268"/>
        <end position="320"/>
    </location>
</feature>
<dbReference type="PANTHER" id="PTHR15503:SF22">
    <property type="entry name" value="TRANSPOSON TY3-I GAG POLYPROTEIN"/>
    <property type="match status" value="1"/>
</dbReference>
<feature type="compositionally biased region" description="Low complexity" evidence="1">
    <location>
        <begin position="283"/>
        <end position="296"/>
    </location>
</feature>
<dbReference type="EMBL" id="AVOT02080960">
    <property type="protein sequence ID" value="MBW0567487.1"/>
    <property type="molecule type" value="Genomic_DNA"/>
</dbReference>
<sequence>MAPQQTSLKVQGEDDDREENCVEEEESDGTEGVPAPVGASPSTGGPTLAQSDQPVSHQSEPSLLAIMQQMTQIMANLQAASSGSSRPPAFKTPSMKAPECFDGTQTFKVRSFLQSFLLVFHNDPANISQHRMKVLYATSFLIGRAAKWIEPYLSNLANQDSNYIPNSWPTFESQLFTLFGDPNEVRNAEAELVSLRMKEGGHVSLYIADFRSLVSRIGDWGERALIHHFRKGLPSRILDQLASHPSRIDSLQDLMDITLELDTRYHERQKEKNHYQEKKLEAPRSSTSHPQNSSSSSHKKKKNFQKRDKPHSSLLNKDFKLMNSEKERRIKEGLCTYCGGKHSLESCFKRPQNKLTQPSGQFPSQGKA</sequence>
<dbReference type="PANTHER" id="PTHR15503">
    <property type="entry name" value="LDOC1 RELATED"/>
    <property type="match status" value="1"/>
</dbReference>
<feature type="compositionally biased region" description="Basic and acidic residues" evidence="1">
    <location>
        <begin position="268"/>
        <end position="282"/>
    </location>
</feature>
<feature type="domain" description="Retrotransposon gag" evidence="2">
    <location>
        <begin position="136"/>
        <end position="233"/>
    </location>
</feature>
<comment type="caution">
    <text evidence="3">The sequence shown here is derived from an EMBL/GenBank/DDBJ whole genome shotgun (WGS) entry which is preliminary data.</text>
</comment>
<dbReference type="InterPro" id="IPR005162">
    <property type="entry name" value="Retrotrans_gag_dom"/>
</dbReference>
<name>A0A9Q3PP47_9BASI</name>
<evidence type="ECO:0000313" key="4">
    <source>
        <dbReference type="Proteomes" id="UP000765509"/>
    </source>
</evidence>
<feature type="compositionally biased region" description="Acidic residues" evidence="1">
    <location>
        <begin position="13"/>
        <end position="29"/>
    </location>
</feature>
<dbReference type="Pfam" id="PF03732">
    <property type="entry name" value="Retrotrans_gag"/>
    <property type="match status" value="1"/>
</dbReference>
<reference evidence="3" key="1">
    <citation type="submission" date="2021-03" db="EMBL/GenBank/DDBJ databases">
        <title>Draft genome sequence of rust myrtle Austropuccinia psidii MF-1, a brazilian biotype.</title>
        <authorList>
            <person name="Quecine M.C."/>
            <person name="Pachon D.M.R."/>
            <person name="Bonatelli M.L."/>
            <person name="Correr F.H."/>
            <person name="Franceschini L.M."/>
            <person name="Leite T.F."/>
            <person name="Margarido G.R.A."/>
            <person name="Almeida C.A."/>
            <person name="Ferrarezi J.A."/>
            <person name="Labate C.A."/>
        </authorList>
    </citation>
    <scope>NUCLEOTIDE SEQUENCE</scope>
    <source>
        <strain evidence="3">MF-1</strain>
    </source>
</reference>
<proteinExistence type="predicted"/>
<feature type="region of interest" description="Disordered" evidence="1">
    <location>
        <begin position="1"/>
        <end position="58"/>
    </location>
</feature>
<dbReference type="InterPro" id="IPR032567">
    <property type="entry name" value="RTL1-rel"/>
</dbReference>
<organism evidence="3 4">
    <name type="scientific">Austropuccinia psidii MF-1</name>
    <dbReference type="NCBI Taxonomy" id="1389203"/>
    <lineage>
        <taxon>Eukaryota</taxon>
        <taxon>Fungi</taxon>
        <taxon>Dikarya</taxon>
        <taxon>Basidiomycota</taxon>
        <taxon>Pucciniomycotina</taxon>
        <taxon>Pucciniomycetes</taxon>
        <taxon>Pucciniales</taxon>
        <taxon>Sphaerophragmiaceae</taxon>
        <taxon>Austropuccinia</taxon>
    </lineage>
</organism>